<keyword evidence="14" id="KW-1185">Reference proteome</keyword>
<dbReference type="GO" id="GO:0005886">
    <property type="term" value="C:plasma membrane"/>
    <property type="evidence" value="ECO:0007669"/>
    <property type="project" value="UniProtKB-SubCell"/>
</dbReference>
<gene>
    <name evidence="13" type="ORF">SAMN03097708_00602</name>
</gene>
<dbReference type="InterPro" id="IPR043129">
    <property type="entry name" value="ATPase_NBD"/>
</dbReference>
<evidence type="ECO:0000256" key="8">
    <source>
        <dbReference type="ARBA" id="ARBA00022801"/>
    </source>
</evidence>
<dbReference type="CDD" id="cd24053">
    <property type="entry name" value="ASKHA_NBD_EcPPX-GppA-like"/>
    <property type="match status" value="1"/>
</dbReference>
<evidence type="ECO:0000259" key="12">
    <source>
        <dbReference type="Pfam" id="PF21447"/>
    </source>
</evidence>
<evidence type="ECO:0000313" key="14">
    <source>
        <dbReference type="Proteomes" id="UP000199648"/>
    </source>
</evidence>
<evidence type="ECO:0000256" key="4">
    <source>
        <dbReference type="ARBA" id="ARBA00011738"/>
    </source>
</evidence>
<dbReference type="FunFam" id="3.30.420.40:FF:000023">
    <property type="entry name" value="Guanosine-5'-triphosphate,3'-diphosphate pyrophosphatase"/>
    <property type="match status" value="1"/>
</dbReference>
<dbReference type="EC" id="3.6.1.11" evidence="5"/>
<dbReference type="Gene3D" id="3.30.420.40">
    <property type="match status" value="1"/>
</dbReference>
<accession>A0A1G5PRK1</accession>
<dbReference type="NCBIfam" id="TIGR03706">
    <property type="entry name" value="exo_poly_only"/>
    <property type="match status" value="1"/>
</dbReference>
<dbReference type="Pfam" id="PF02541">
    <property type="entry name" value="Ppx-GppA"/>
    <property type="match status" value="1"/>
</dbReference>
<dbReference type="Gene3D" id="3.30.420.150">
    <property type="entry name" value="Exopolyphosphatase. Domain 2"/>
    <property type="match status" value="1"/>
</dbReference>
<feature type="domain" description="Ppx/GppA phosphatase N-terminal" evidence="11">
    <location>
        <begin position="27"/>
        <end position="307"/>
    </location>
</feature>
<sequence length="502" mass="54997">MMAATEPGSPDSIAAVDLGSNSFHLIVAQPLNGHMHVVDRLRETVRLAAGLDARDHLSADARERALECLRRFGQRLEGLPPGSVRVVGTNTLRKARNAGDFIEEATAALGHPVEIIAGREEARLIYLGVSHSLPDAPDNHLVVDIGGGSTEVIIGKRFEALHRESLHMGCVSYSRRFFPKGRLTKSAMDEAVIAARLELEPVEADYRRFGWSDAVGASGTAKAVRQVMEQNGWSESGITLASLRRLSEAMIKAGHVDNLDFKGLKEERRPVFAGGVAVLIALFEALEIEAMQVSEWALREGVLYDLIGRIRHEDVRERTITAMAKRYNVDAAQAQRVEKTTLALLEPVADPWGLDGGEADYLLGWAARLHEIGLAVAHSQHHKHAAYLLENSDMPGFSRQEQQSLALLVRSHRQKFPAARLKGVPPATATYLQRMAVLLRLAVALHRSRNDASLSGVGIAVDGKRITLKLPKGWLDANPLTRADLEVEARFLSAANYKFTFG</sequence>
<keyword evidence="8" id="KW-0378">Hydrolase</keyword>
<dbReference type="InterPro" id="IPR050273">
    <property type="entry name" value="GppA/Ppx_hydrolase"/>
</dbReference>
<feature type="domain" description="Ppx/GppA phosphatase C-terminal" evidence="12">
    <location>
        <begin position="315"/>
        <end position="488"/>
    </location>
</feature>
<dbReference type="PANTHER" id="PTHR30005">
    <property type="entry name" value="EXOPOLYPHOSPHATASE"/>
    <property type="match status" value="1"/>
</dbReference>
<dbReference type="GO" id="GO:0006798">
    <property type="term" value="P:polyphosphate catabolic process"/>
    <property type="evidence" value="ECO:0007669"/>
    <property type="project" value="TreeGrafter"/>
</dbReference>
<dbReference type="Proteomes" id="UP000199648">
    <property type="component" value="Unassembled WGS sequence"/>
</dbReference>
<dbReference type="InterPro" id="IPR003695">
    <property type="entry name" value="Ppx_GppA_N"/>
</dbReference>
<dbReference type="SUPFAM" id="SSF109604">
    <property type="entry name" value="HD-domain/PDEase-like"/>
    <property type="match status" value="1"/>
</dbReference>
<keyword evidence="9" id="KW-0472">Membrane</keyword>
<dbReference type="InterPro" id="IPR022371">
    <property type="entry name" value="Exopolyphosphatase"/>
</dbReference>
<comment type="similarity">
    <text evidence="3">Belongs to the GppA/Ppx family.</text>
</comment>
<comment type="subunit">
    <text evidence="4">Homodimer.</text>
</comment>
<dbReference type="Gene3D" id="1.10.3210.10">
    <property type="entry name" value="Hypothetical protein af1432"/>
    <property type="match status" value="1"/>
</dbReference>
<dbReference type="PIRSF" id="PIRSF001267">
    <property type="entry name" value="Pyrophosphatase_GppA_Ppx"/>
    <property type="match status" value="1"/>
</dbReference>
<dbReference type="PANTHER" id="PTHR30005:SF14">
    <property type="entry name" value="EXOPOLYPHOSPHATASE"/>
    <property type="match status" value="1"/>
</dbReference>
<keyword evidence="7" id="KW-1003">Cell membrane</keyword>
<evidence type="ECO:0000256" key="5">
    <source>
        <dbReference type="ARBA" id="ARBA00012451"/>
    </source>
</evidence>
<protein>
    <recommendedName>
        <fullName evidence="6">Exopolyphosphatase</fullName>
        <ecNumber evidence="5">3.6.1.11</ecNumber>
    </recommendedName>
</protein>
<evidence type="ECO:0000256" key="9">
    <source>
        <dbReference type="ARBA" id="ARBA00023136"/>
    </source>
</evidence>
<evidence type="ECO:0000256" key="1">
    <source>
        <dbReference type="ARBA" id="ARBA00001946"/>
    </source>
</evidence>
<evidence type="ECO:0000313" key="13">
    <source>
        <dbReference type="EMBL" id="SCZ51841.1"/>
    </source>
</evidence>
<name>A0A1G5PRK1_9GAMM</name>
<dbReference type="Pfam" id="PF21447">
    <property type="entry name" value="Ppx-GppA_III"/>
    <property type="match status" value="1"/>
</dbReference>
<evidence type="ECO:0000256" key="7">
    <source>
        <dbReference type="ARBA" id="ARBA00022475"/>
    </source>
</evidence>
<evidence type="ECO:0000259" key="11">
    <source>
        <dbReference type="Pfam" id="PF02541"/>
    </source>
</evidence>
<dbReference type="AlphaFoldDB" id="A0A1G5PRK1"/>
<dbReference type="SUPFAM" id="SSF53067">
    <property type="entry name" value="Actin-like ATPase domain"/>
    <property type="match status" value="2"/>
</dbReference>
<evidence type="ECO:0000256" key="6">
    <source>
        <dbReference type="ARBA" id="ARBA00020416"/>
    </source>
</evidence>
<dbReference type="InterPro" id="IPR048950">
    <property type="entry name" value="Ppx_GppA_C"/>
</dbReference>
<proteinExistence type="inferred from homology"/>
<evidence type="ECO:0000256" key="10">
    <source>
        <dbReference type="ARBA" id="ARBA00047607"/>
    </source>
</evidence>
<dbReference type="InterPro" id="IPR030673">
    <property type="entry name" value="PyroPPase_GppA_Ppx"/>
</dbReference>
<evidence type="ECO:0000256" key="3">
    <source>
        <dbReference type="ARBA" id="ARBA00007125"/>
    </source>
</evidence>
<dbReference type="GO" id="GO:0004309">
    <property type="term" value="F:exopolyphosphatase activity"/>
    <property type="evidence" value="ECO:0007669"/>
    <property type="project" value="UniProtKB-EC"/>
</dbReference>
<dbReference type="EMBL" id="FMWD01000002">
    <property type="protein sequence ID" value="SCZ51841.1"/>
    <property type="molecule type" value="Genomic_DNA"/>
</dbReference>
<comment type="catalytic activity">
    <reaction evidence="10">
        <text>[phosphate](n) + H2O = [phosphate](n-1) + phosphate + H(+)</text>
        <dbReference type="Rhea" id="RHEA:21528"/>
        <dbReference type="Rhea" id="RHEA-COMP:9859"/>
        <dbReference type="Rhea" id="RHEA-COMP:14279"/>
        <dbReference type="ChEBI" id="CHEBI:15377"/>
        <dbReference type="ChEBI" id="CHEBI:15378"/>
        <dbReference type="ChEBI" id="CHEBI:16838"/>
        <dbReference type="ChEBI" id="CHEBI:43474"/>
        <dbReference type="EC" id="3.6.1.11"/>
    </reaction>
</comment>
<dbReference type="STRING" id="415747.SAMN03097708_00602"/>
<comment type="subcellular location">
    <subcellularLocation>
        <location evidence="2">Cell membrane</location>
        <topology evidence="2">Peripheral membrane protein</topology>
    </subcellularLocation>
</comment>
<evidence type="ECO:0000256" key="2">
    <source>
        <dbReference type="ARBA" id="ARBA00004202"/>
    </source>
</evidence>
<dbReference type="FunFam" id="3.30.420.150:FF:000001">
    <property type="entry name" value="Guanosine-5'-triphosphate,3'-diphosphate pyrophosphatase"/>
    <property type="match status" value="1"/>
</dbReference>
<reference evidence="13 14" key="1">
    <citation type="submission" date="2016-10" db="EMBL/GenBank/DDBJ databases">
        <authorList>
            <person name="de Groot N.N."/>
        </authorList>
    </citation>
    <scope>NUCLEOTIDE SEQUENCE [LARGE SCALE GENOMIC DNA]</scope>
    <source>
        <strain evidence="13 14">HLD2</strain>
    </source>
</reference>
<organism evidence="13 14">
    <name type="scientific">Thiohalomonas denitrificans</name>
    <dbReference type="NCBI Taxonomy" id="415747"/>
    <lineage>
        <taxon>Bacteria</taxon>
        <taxon>Pseudomonadati</taxon>
        <taxon>Pseudomonadota</taxon>
        <taxon>Gammaproteobacteria</taxon>
        <taxon>Thiohalomonadales</taxon>
        <taxon>Thiohalomonadaceae</taxon>
        <taxon>Thiohalomonas</taxon>
    </lineage>
</organism>
<comment type="cofactor">
    <cofactor evidence="1">
        <name>Mg(2+)</name>
        <dbReference type="ChEBI" id="CHEBI:18420"/>
    </cofactor>
</comment>
<dbReference type="RefSeq" id="WP_217631886.1">
    <property type="nucleotide sequence ID" value="NZ_FMWD01000002.1"/>
</dbReference>